<evidence type="ECO:0000256" key="2">
    <source>
        <dbReference type="ARBA" id="ARBA00012438"/>
    </source>
</evidence>
<dbReference type="InterPro" id="IPR004358">
    <property type="entry name" value="Sig_transdc_His_kin-like_C"/>
</dbReference>
<dbReference type="Pfam" id="PF00512">
    <property type="entry name" value="HisKA"/>
    <property type="match status" value="1"/>
</dbReference>
<dbReference type="Gene3D" id="1.10.287.130">
    <property type="match status" value="1"/>
</dbReference>
<keyword evidence="5 8" id="KW-0418">Kinase</keyword>
<evidence type="ECO:0000256" key="5">
    <source>
        <dbReference type="ARBA" id="ARBA00022777"/>
    </source>
</evidence>
<evidence type="ECO:0000313" key="11">
    <source>
        <dbReference type="Proteomes" id="UP000482653"/>
    </source>
</evidence>
<dbReference type="AlphaFoldDB" id="A0A0P0GE97"/>
<gene>
    <name evidence="8" type="primary">barA_2</name>
    <name evidence="8" type="ORF">BcellWH2_01023</name>
    <name evidence="9" type="ORF">F2Y87_13740</name>
</gene>
<evidence type="ECO:0000256" key="3">
    <source>
        <dbReference type="ARBA" id="ARBA00022553"/>
    </source>
</evidence>
<evidence type="ECO:0000259" key="7">
    <source>
        <dbReference type="PROSITE" id="PS50109"/>
    </source>
</evidence>
<dbReference type="SUPFAM" id="SSF55874">
    <property type="entry name" value="ATPase domain of HSP90 chaperone/DNA topoisomerase II/histidine kinase"/>
    <property type="match status" value="1"/>
</dbReference>
<dbReference type="SMART" id="SM00388">
    <property type="entry name" value="HisKA"/>
    <property type="match status" value="1"/>
</dbReference>
<dbReference type="EC" id="2.7.13.3" evidence="2"/>
<comment type="catalytic activity">
    <reaction evidence="1">
        <text>ATP + protein L-histidine = ADP + protein N-phospho-L-histidine.</text>
        <dbReference type="EC" id="2.7.13.3"/>
    </reaction>
</comment>
<name>A0A0P0GE97_9BACE</name>
<dbReference type="InterPro" id="IPR036890">
    <property type="entry name" value="HATPase_C_sf"/>
</dbReference>
<proteinExistence type="predicted"/>
<dbReference type="InterPro" id="IPR005467">
    <property type="entry name" value="His_kinase_dom"/>
</dbReference>
<dbReference type="CDD" id="cd00082">
    <property type="entry name" value="HisKA"/>
    <property type="match status" value="1"/>
</dbReference>
<keyword evidence="4 8" id="KW-0808">Transferase</keyword>
<dbReference type="SUPFAM" id="SSF47384">
    <property type="entry name" value="Homodimeric domain of signal transducing histidine kinase"/>
    <property type="match status" value="1"/>
</dbReference>
<evidence type="ECO:0000256" key="1">
    <source>
        <dbReference type="ARBA" id="ARBA00000085"/>
    </source>
</evidence>
<evidence type="ECO:0000256" key="6">
    <source>
        <dbReference type="ARBA" id="ARBA00023012"/>
    </source>
</evidence>
<dbReference type="Proteomes" id="UP000061809">
    <property type="component" value="Chromosome"/>
</dbReference>
<keyword evidence="3" id="KW-0597">Phosphoprotein</keyword>
<dbReference type="KEGG" id="bcel:BcellWH2_01023"/>
<dbReference type="InterPro" id="IPR036097">
    <property type="entry name" value="HisK_dim/P_sf"/>
</dbReference>
<dbReference type="PROSITE" id="PS50109">
    <property type="entry name" value="HIS_KIN"/>
    <property type="match status" value="1"/>
</dbReference>
<dbReference type="PRINTS" id="PR00344">
    <property type="entry name" value="BCTRLSENSOR"/>
</dbReference>
<dbReference type="SMART" id="SM00387">
    <property type="entry name" value="HATPase_c"/>
    <property type="match status" value="1"/>
</dbReference>
<dbReference type="InterPro" id="IPR003594">
    <property type="entry name" value="HATPase_dom"/>
</dbReference>
<dbReference type="RefSeq" id="WP_007217662.1">
    <property type="nucleotide sequence ID" value="NZ_CAXSKE010000009.1"/>
</dbReference>
<reference evidence="9 11" key="2">
    <citation type="journal article" date="2019" name="Nat. Med.">
        <title>A library of human gut bacterial isolates paired with longitudinal multiomics data enables mechanistic microbiome research.</title>
        <authorList>
            <person name="Poyet M."/>
            <person name="Groussin M."/>
            <person name="Gibbons S.M."/>
            <person name="Avila-Pacheco J."/>
            <person name="Jiang X."/>
            <person name="Kearney S.M."/>
            <person name="Perrotta A.R."/>
            <person name="Berdy B."/>
            <person name="Zhao S."/>
            <person name="Lieberman T.D."/>
            <person name="Swanson P.K."/>
            <person name="Smith M."/>
            <person name="Roesemann S."/>
            <person name="Alexander J.E."/>
            <person name="Rich S.A."/>
            <person name="Livny J."/>
            <person name="Vlamakis H."/>
            <person name="Clish C."/>
            <person name="Bullock K."/>
            <person name="Deik A."/>
            <person name="Scott J."/>
            <person name="Pierce K.A."/>
            <person name="Xavier R.J."/>
            <person name="Alm E.J."/>
        </authorList>
    </citation>
    <scope>NUCLEOTIDE SEQUENCE [LARGE SCALE GENOMIC DNA]</scope>
    <source>
        <strain evidence="9 11">BIOML-A8</strain>
    </source>
</reference>
<dbReference type="EMBL" id="VVYX01000014">
    <property type="protein sequence ID" value="KAA5418607.1"/>
    <property type="molecule type" value="Genomic_DNA"/>
</dbReference>
<organism evidence="8 10">
    <name type="scientific">Bacteroides cellulosilyticus</name>
    <dbReference type="NCBI Taxonomy" id="246787"/>
    <lineage>
        <taxon>Bacteria</taxon>
        <taxon>Pseudomonadati</taxon>
        <taxon>Bacteroidota</taxon>
        <taxon>Bacteroidia</taxon>
        <taxon>Bacteroidales</taxon>
        <taxon>Bacteroidaceae</taxon>
        <taxon>Bacteroides</taxon>
    </lineage>
</organism>
<dbReference type="Proteomes" id="UP000482653">
    <property type="component" value="Unassembled WGS sequence"/>
</dbReference>
<dbReference type="GO" id="GO:0000155">
    <property type="term" value="F:phosphorelay sensor kinase activity"/>
    <property type="evidence" value="ECO:0007669"/>
    <property type="project" value="InterPro"/>
</dbReference>
<accession>A0A0P0GE97</accession>
<dbReference type="InterPro" id="IPR050736">
    <property type="entry name" value="Sensor_HK_Regulatory"/>
</dbReference>
<feature type="domain" description="Histidine kinase" evidence="7">
    <location>
        <begin position="176"/>
        <end position="389"/>
    </location>
</feature>
<evidence type="ECO:0000313" key="10">
    <source>
        <dbReference type="Proteomes" id="UP000061809"/>
    </source>
</evidence>
<evidence type="ECO:0000313" key="8">
    <source>
        <dbReference type="EMBL" id="ALJ58285.1"/>
    </source>
</evidence>
<evidence type="ECO:0000313" key="9">
    <source>
        <dbReference type="EMBL" id="KAA5418607.1"/>
    </source>
</evidence>
<protein>
    <recommendedName>
        <fullName evidence="2">histidine kinase</fullName>
        <ecNumber evidence="2">2.7.13.3</ecNumber>
    </recommendedName>
</protein>
<dbReference type="PANTHER" id="PTHR43711:SF31">
    <property type="entry name" value="HISTIDINE KINASE"/>
    <property type="match status" value="1"/>
</dbReference>
<dbReference type="InterPro" id="IPR003661">
    <property type="entry name" value="HisK_dim/P_dom"/>
</dbReference>
<evidence type="ECO:0000256" key="4">
    <source>
        <dbReference type="ARBA" id="ARBA00022679"/>
    </source>
</evidence>
<sequence>MEIPPYEESKDVIQRKLDQTTMILQNINAYFLLIDKDFIVCDTNYYSLNKLPAPEVGMTQKVGDLLHCRNAAEAGECGMHQQCKLCGIRAAIGRAFHKKESFQKVNASMNLLNDKEDKVIPCDVSVSGAYVVINGEDHIVLTVYDVTELQNVQRLLNIERKNSISAERLKSTFIANISHEVRTPLNAIVGFSGLIATASDEEEKKLYMDIISENNERLLRLINDIFDLSQIEAGTLNFEYSEFDANDLLRELEGMFKVKLFNNPSVDLICEDSVQSIIMYSERQRIIQVMANLIHNAIKFTKSGEIRFSCRMEGTDEVYFYVSDTGIGIPKEEQQEIFSSFKKLDREVPGTGLGLTLSQTIIQNLGGRAGLESEVNKGSTFWFVVPLIMDPYN</sequence>
<dbReference type="Pfam" id="PF02518">
    <property type="entry name" value="HATPase_c"/>
    <property type="match status" value="1"/>
</dbReference>
<dbReference type="PATRIC" id="fig|246787.4.peg.1054"/>
<keyword evidence="6" id="KW-0902">Two-component regulatory system</keyword>
<dbReference type="Gene3D" id="3.30.565.10">
    <property type="entry name" value="Histidine kinase-like ATPase, C-terminal domain"/>
    <property type="match status" value="1"/>
</dbReference>
<reference evidence="8 10" key="1">
    <citation type="journal article" date="2015" name="Science">
        <title>Genetic determinants of in vivo fitness and diet responsiveness in multiple human gut Bacteroides.</title>
        <authorList>
            <person name="Wu M."/>
            <person name="McNulty N.P."/>
            <person name="Rodionov D.A."/>
            <person name="Khoroshkin M.S."/>
            <person name="Griffin N.W."/>
            <person name="Cheng J."/>
            <person name="Latreille P."/>
            <person name="Kerstetter R.A."/>
            <person name="Terrapon N."/>
            <person name="Henrissat B."/>
            <person name="Osterman A.L."/>
            <person name="Gordon J.I."/>
        </authorList>
    </citation>
    <scope>NUCLEOTIDE SEQUENCE [LARGE SCALE GENOMIC DNA]</scope>
    <source>
        <strain evidence="8 10">WH2</strain>
    </source>
</reference>
<dbReference type="PANTHER" id="PTHR43711">
    <property type="entry name" value="TWO-COMPONENT HISTIDINE KINASE"/>
    <property type="match status" value="1"/>
</dbReference>
<dbReference type="EMBL" id="CP012801">
    <property type="protein sequence ID" value="ALJ58285.1"/>
    <property type="molecule type" value="Genomic_DNA"/>
</dbReference>
<dbReference type="FunFam" id="1.10.287.130:FF:000001">
    <property type="entry name" value="Two-component sensor histidine kinase"/>
    <property type="match status" value="1"/>
</dbReference>